<feature type="region of interest" description="Disordered" evidence="6">
    <location>
        <begin position="150"/>
        <end position="177"/>
    </location>
</feature>
<protein>
    <submittedName>
        <fullName evidence="8">Flagellar protein</fullName>
    </submittedName>
</protein>
<dbReference type="KEGG" id="pdh:B9T62_16535"/>
<keyword evidence="3 7" id="KW-0812">Transmembrane</keyword>
<dbReference type="RefSeq" id="WP_087916251.1">
    <property type="nucleotide sequence ID" value="NZ_CP021780.1"/>
</dbReference>
<reference evidence="8 9" key="1">
    <citation type="submission" date="2017-06" db="EMBL/GenBank/DDBJ databases">
        <title>Complete genome sequence of Paenibacillus donghaensis KCTC 13049T isolated from East Sea sediment, South Korea.</title>
        <authorList>
            <person name="Jung B.K."/>
            <person name="Hong S.-J."/>
            <person name="Shin J.-H."/>
        </authorList>
    </citation>
    <scope>NUCLEOTIDE SEQUENCE [LARGE SCALE GENOMIC DNA]</scope>
    <source>
        <strain evidence="8 9">KCTC 13049</strain>
    </source>
</reference>
<dbReference type="Pfam" id="PF04347">
    <property type="entry name" value="FliO"/>
    <property type="match status" value="1"/>
</dbReference>
<keyword evidence="8" id="KW-0282">Flagellum</keyword>
<dbReference type="OrthoDB" id="2376965at2"/>
<evidence type="ECO:0000256" key="3">
    <source>
        <dbReference type="ARBA" id="ARBA00022692"/>
    </source>
</evidence>
<feature type="transmembrane region" description="Helical" evidence="7">
    <location>
        <begin position="20"/>
        <end position="41"/>
    </location>
</feature>
<evidence type="ECO:0000256" key="1">
    <source>
        <dbReference type="ARBA" id="ARBA00004236"/>
    </source>
</evidence>
<keyword evidence="9" id="KW-1185">Reference proteome</keyword>
<evidence type="ECO:0000256" key="7">
    <source>
        <dbReference type="SAM" id="Phobius"/>
    </source>
</evidence>
<evidence type="ECO:0000313" key="8">
    <source>
        <dbReference type="EMBL" id="ASA22251.1"/>
    </source>
</evidence>
<evidence type="ECO:0000256" key="2">
    <source>
        <dbReference type="ARBA" id="ARBA00022475"/>
    </source>
</evidence>
<dbReference type="GO" id="GO:0016020">
    <property type="term" value="C:membrane"/>
    <property type="evidence" value="ECO:0007669"/>
    <property type="project" value="InterPro"/>
</dbReference>
<keyword evidence="2" id="KW-1003">Cell membrane</keyword>
<comment type="subcellular location">
    <subcellularLocation>
        <location evidence="1">Cell membrane</location>
    </subcellularLocation>
</comment>
<gene>
    <name evidence="8" type="ORF">B9T62_16535</name>
</gene>
<dbReference type="InterPro" id="IPR022781">
    <property type="entry name" value="Flagellar_biosynth_FliO"/>
</dbReference>
<sequence>MLFNSQPQPLGTGNTLLNLFNVILVLAVIIVLIVLLIRFLGRRNQTFMSGRSIRTLGAVGLGPNKSMQVIEIGNSLYLIGVGENITLLDKITDQAEVDQIITSFEEQSSGQKNPLLPLISKIKNKLRGEVPSQEIDLSENPSFYETLQSKLANAPERKEKLEELLRDEDPEGESRKL</sequence>
<evidence type="ECO:0000256" key="4">
    <source>
        <dbReference type="ARBA" id="ARBA00022989"/>
    </source>
</evidence>
<evidence type="ECO:0000256" key="6">
    <source>
        <dbReference type="SAM" id="MobiDB-lite"/>
    </source>
</evidence>
<feature type="compositionally biased region" description="Basic and acidic residues" evidence="6">
    <location>
        <begin position="155"/>
        <end position="164"/>
    </location>
</feature>
<name>A0A2Z2KPR0_9BACL</name>
<evidence type="ECO:0000313" key="9">
    <source>
        <dbReference type="Proteomes" id="UP000249890"/>
    </source>
</evidence>
<keyword evidence="8" id="KW-0969">Cilium</keyword>
<keyword evidence="8" id="KW-0966">Cell projection</keyword>
<proteinExistence type="predicted"/>
<keyword evidence="5 7" id="KW-0472">Membrane</keyword>
<dbReference type="EMBL" id="CP021780">
    <property type="protein sequence ID" value="ASA22251.1"/>
    <property type="molecule type" value="Genomic_DNA"/>
</dbReference>
<dbReference type="AlphaFoldDB" id="A0A2Z2KPR0"/>
<dbReference type="GO" id="GO:0044781">
    <property type="term" value="P:bacterial-type flagellum organization"/>
    <property type="evidence" value="ECO:0007669"/>
    <property type="project" value="InterPro"/>
</dbReference>
<accession>A0A2Z2KPR0</accession>
<evidence type="ECO:0000256" key="5">
    <source>
        <dbReference type="ARBA" id="ARBA00023136"/>
    </source>
</evidence>
<dbReference type="Proteomes" id="UP000249890">
    <property type="component" value="Chromosome"/>
</dbReference>
<keyword evidence="4 7" id="KW-1133">Transmembrane helix</keyword>
<organism evidence="8 9">
    <name type="scientific">Paenibacillus donghaensis</name>
    <dbReference type="NCBI Taxonomy" id="414771"/>
    <lineage>
        <taxon>Bacteria</taxon>
        <taxon>Bacillati</taxon>
        <taxon>Bacillota</taxon>
        <taxon>Bacilli</taxon>
        <taxon>Bacillales</taxon>
        <taxon>Paenibacillaceae</taxon>
        <taxon>Paenibacillus</taxon>
    </lineage>
</organism>